<feature type="non-terminal residue" evidence="3">
    <location>
        <position position="217"/>
    </location>
</feature>
<keyword evidence="2" id="KW-0732">Signal</keyword>
<gene>
    <name evidence="3" type="ORF">SINV_14448</name>
</gene>
<feature type="compositionally biased region" description="Low complexity" evidence="1">
    <location>
        <begin position="140"/>
        <end position="154"/>
    </location>
</feature>
<evidence type="ECO:0000256" key="1">
    <source>
        <dbReference type="SAM" id="MobiDB-lite"/>
    </source>
</evidence>
<evidence type="ECO:0008006" key="4">
    <source>
        <dbReference type="Google" id="ProtNLM"/>
    </source>
</evidence>
<feature type="chain" id="PRO_5003242460" description="C2H2-type domain-containing protein" evidence="2">
    <location>
        <begin position="23"/>
        <end position="217"/>
    </location>
</feature>
<proteinExistence type="predicted"/>
<protein>
    <recommendedName>
        <fullName evidence="4">C2H2-type domain-containing protein</fullName>
    </recommendedName>
</protein>
<sequence length="217" mass="24235">MPACVLFLISTAMSMCPLGTSGSDDIEVLQDSRHYTDTIVLTCVSGSQDGSLMLILTILVIISMDKGYPEYRYSACRKTIKSRVVKCKTCPKLFYHSSCVIKHNISDRNQEYVPCKSPFKEFLIDIEKVPTPTGRDRTSSIRSGGSTGVVTTMSSGSKGSDINLKIDWIIKAIKEMKDEAVRKNKIKIMIKEVVQEELGNVKQELENLKKNDTRNSI</sequence>
<dbReference type="HOGENOM" id="CLU_1273649_0_0_1"/>
<evidence type="ECO:0000256" key="2">
    <source>
        <dbReference type="SAM" id="SignalP"/>
    </source>
</evidence>
<accession>E9J0B6</accession>
<dbReference type="AlphaFoldDB" id="E9J0B6"/>
<name>E9J0B6_SOLIN</name>
<dbReference type="EMBL" id="GL767386">
    <property type="protein sequence ID" value="EFZ13737.1"/>
    <property type="molecule type" value="Genomic_DNA"/>
</dbReference>
<organism>
    <name type="scientific">Solenopsis invicta</name>
    <name type="common">Red imported fire ant</name>
    <name type="synonym">Solenopsis wagneri</name>
    <dbReference type="NCBI Taxonomy" id="13686"/>
    <lineage>
        <taxon>Eukaryota</taxon>
        <taxon>Metazoa</taxon>
        <taxon>Ecdysozoa</taxon>
        <taxon>Arthropoda</taxon>
        <taxon>Hexapoda</taxon>
        <taxon>Insecta</taxon>
        <taxon>Pterygota</taxon>
        <taxon>Neoptera</taxon>
        <taxon>Endopterygota</taxon>
        <taxon>Hymenoptera</taxon>
        <taxon>Apocrita</taxon>
        <taxon>Aculeata</taxon>
        <taxon>Formicoidea</taxon>
        <taxon>Formicidae</taxon>
        <taxon>Myrmicinae</taxon>
        <taxon>Solenopsis</taxon>
    </lineage>
</organism>
<evidence type="ECO:0000313" key="3">
    <source>
        <dbReference type="EMBL" id="EFZ13737.1"/>
    </source>
</evidence>
<feature type="region of interest" description="Disordered" evidence="1">
    <location>
        <begin position="131"/>
        <end position="154"/>
    </location>
</feature>
<reference evidence="3" key="1">
    <citation type="journal article" date="2011" name="Proc. Natl. Acad. Sci. U.S.A.">
        <title>The genome of the fire ant Solenopsis invicta.</title>
        <authorList>
            <person name="Wurm Y."/>
            <person name="Wang J."/>
            <person name="Riba-Grognuz O."/>
            <person name="Corona M."/>
            <person name="Nygaard S."/>
            <person name="Hunt B.G."/>
            <person name="Ingram K.K."/>
            <person name="Falquet L."/>
            <person name="Nipitwattanaphon M."/>
            <person name="Gotzek D."/>
            <person name="Dijkstra M.B."/>
            <person name="Oettler J."/>
            <person name="Comtesse F."/>
            <person name="Shih C.J."/>
            <person name="Wu W.J."/>
            <person name="Yang C.C."/>
            <person name="Thomas J."/>
            <person name="Beaudoing E."/>
            <person name="Pradervand S."/>
            <person name="Flegel V."/>
            <person name="Cook E.D."/>
            <person name="Fabbretti R."/>
            <person name="Stockinger H."/>
            <person name="Long L."/>
            <person name="Farmerie W.G."/>
            <person name="Oakey J."/>
            <person name="Boomsma J.J."/>
            <person name="Pamilo P."/>
            <person name="Yi S.V."/>
            <person name="Heinze J."/>
            <person name="Goodisman M.A."/>
            <person name="Farinelli L."/>
            <person name="Harshman K."/>
            <person name="Hulo N."/>
            <person name="Cerutti L."/>
            <person name="Xenarios I."/>
            <person name="Shoemaker D."/>
            <person name="Keller L."/>
        </authorList>
    </citation>
    <scope>NUCLEOTIDE SEQUENCE [LARGE SCALE GENOMIC DNA]</scope>
</reference>
<feature type="signal peptide" evidence="2">
    <location>
        <begin position="1"/>
        <end position="22"/>
    </location>
</feature>